<keyword evidence="3" id="KW-1185">Reference proteome</keyword>
<evidence type="ECO:0000313" key="3">
    <source>
        <dbReference type="Proteomes" id="UP001176960"/>
    </source>
</evidence>
<dbReference type="EMBL" id="CATKSH010000004">
    <property type="protein sequence ID" value="CAI9120214.1"/>
    <property type="molecule type" value="Genomic_DNA"/>
</dbReference>
<feature type="region of interest" description="Disordered" evidence="1">
    <location>
        <begin position="41"/>
        <end position="82"/>
    </location>
</feature>
<feature type="compositionally biased region" description="Basic and acidic residues" evidence="1">
    <location>
        <begin position="65"/>
        <end position="82"/>
    </location>
</feature>
<name>A0AA35VB81_9PROT</name>
<organism evidence="2 3">
    <name type="scientific">Brytella acorum</name>
    <dbReference type="NCBI Taxonomy" id="2959299"/>
    <lineage>
        <taxon>Bacteria</taxon>
        <taxon>Pseudomonadati</taxon>
        <taxon>Pseudomonadota</taxon>
        <taxon>Alphaproteobacteria</taxon>
        <taxon>Acetobacterales</taxon>
        <taxon>Acetobacteraceae</taxon>
        <taxon>Brytella</taxon>
    </lineage>
</organism>
<comment type="caution">
    <text evidence="2">The sequence shown here is derived from an EMBL/GenBank/DDBJ whole genome shotgun (WGS) entry which is preliminary data.</text>
</comment>
<protein>
    <submittedName>
        <fullName evidence="2">Uncharacterized protein</fullName>
    </submittedName>
</protein>
<evidence type="ECO:0000256" key="1">
    <source>
        <dbReference type="SAM" id="MobiDB-lite"/>
    </source>
</evidence>
<accession>A0AA35VB81</accession>
<dbReference type="Proteomes" id="UP001176960">
    <property type="component" value="Unassembled WGS sequence"/>
</dbReference>
<evidence type="ECO:0000313" key="2">
    <source>
        <dbReference type="EMBL" id="CAI9120214.1"/>
    </source>
</evidence>
<gene>
    <name evidence="2" type="ORF">LMG32879_001044</name>
</gene>
<proteinExistence type="predicted"/>
<sequence>MMSSPMIVGSQCQKGADTPRQIVEPLFFEERPMPAVMLQNECADGEPRRKRRQHQGSPPAMRNASVDHDTARQEGANGRRDLKQTAFQIRTLILFYRRNDIIGKIRAGGIKKRGMNHGIS</sequence>
<dbReference type="AlphaFoldDB" id="A0AA35VB81"/>
<reference evidence="2" key="1">
    <citation type="submission" date="2023-03" db="EMBL/GenBank/DDBJ databases">
        <authorList>
            <person name="Cleenwerck I."/>
        </authorList>
    </citation>
    <scope>NUCLEOTIDE SEQUENCE</scope>
    <source>
        <strain evidence="2">LMG 32879</strain>
    </source>
</reference>
<dbReference type="RefSeq" id="WP_289843497.1">
    <property type="nucleotide sequence ID" value="NZ_CATKSH010000004.1"/>
</dbReference>